<sequence>MSRKARYRTLQTILKSTAAEMFGISPSNDKRDGSHITFFRDKNFKINILSKEYQHICRSIGLMLWESAPDLVVANDGDKKALELLAQNVYSKLQPSLAKRIMKRLGWENREHIEAIKELHSGGFEVIIGTDVTYIPDAILLLFATAMELKSCDSNGGGDKEQALILCLIFRRVEENHPYFQLHLKLVLSWLINGQQEFHLIHLKAL</sequence>
<dbReference type="EMBL" id="JAAWWB010000035">
    <property type="protein sequence ID" value="KAG6740543.1"/>
    <property type="molecule type" value="Genomic_DNA"/>
</dbReference>
<dbReference type="OrthoDB" id="1722045at2759"/>
<accession>A0A8X7XTY5</accession>
<proteinExistence type="predicted"/>
<name>A0A8X7XTY5_POPTO</name>
<keyword evidence="2" id="KW-1185">Reference proteome</keyword>
<dbReference type="AlphaFoldDB" id="A0A8X7XTY5"/>
<dbReference type="Proteomes" id="UP000886885">
    <property type="component" value="Chromosome 18A"/>
</dbReference>
<reference evidence="1" key="1">
    <citation type="journal article" date="2020" name="bioRxiv">
        <title>Hybrid origin of Populus tomentosa Carr. identified through genome sequencing and phylogenomic analysis.</title>
        <authorList>
            <person name="An X."/>
            <person name="Gao K."/>
            <person name="Chen Z."/>
            <person name="Li J."/>
            <person name="Yang X."/>
            <person name="Yang X."/>
            <person name="Zhou J."/>
            <person name="Guo T."/>
            <person name="Zhao T."/>
            <person name="Huang S."/>
            <person name="Miao D."/>
            <person name="Khan W.U."/>
            <person name="Rao P."/>
            <person name="Ye M."/>
            <person name="Lei B."/>
            <person name="Liao W."/>
            <person name="Wang J."/>
            <person name="Ji L."/>
            <person name="Li Y."/>
            <person name="Guo B."/>
            <person name="Mustafa N.S."/>
            <person name="Li S."/>
            <person name="Yun Q."/>
            <person name="Keller S.R."/>
            <person name="Mao J."/>
            <person name="Zhang R."/>
            <person name="Strauss S.H."/>
        </authorList>
    </citation>
    <scope>NUCLEOTIDE SEQUENCE</scope>
    <source>
        <strain evidence="1">GM15</strain>
        <tissue evidence="1">Leaf</tissue>
    </source>
</reference>
<gene>
    <name evidence="1" type="ORF">POTOM_055994</name>
</gene>
<protein>
    <submittedName>
        <fullName evidence="1">Uncharacterized protein</fullName>
    </submittedName>
</protein>
<organism evidence="1 2">
    <name type="scientific">Populus tomentosa</name>
    <name type="common">Chinese white poplar</name>
    <dbReference type="NCBI Taxonomy" id="118781"/>
    <lineage>
        <taxon>Eukaryota</taxon>
        <taxon>Viridiplantae</taxon>
        <taxon>Streptophyta</taxon>
        <taxon>Embryophyta</taxon>
        <taxon>Tracheophyta</taxon>
        <taxon>Spermatophyta</taxon>
        <taxon>Magnoliopsida</taxon>
        <taxon>eudicotyledons</taxon>
        <taxon>Gunneridae</taxon>
        <taxon>Pentapetalae</taxon>
        <taxon>rosids</taxon>
        <taxon>fabids</taxon>
        <taxon>Malpighiales</taxon>
        <taxon>Salicaceae</taxon>
        <taxon>Saliceae</taxon>
        <taxon>Populus</taxon>
    </lineage>
</organism>
<evidence type="ECO:0000313" key="1">
    <source>
        <dbReference type="EMBL" id="KAG6740543.1"/>
    </source>
</evidence>
<comment type="caution">
    <text evidence="1">The sequence shown here is derived from an EMBL/GenBank/DDBJ whole genome shotgun (WGS) entry which is preliminary data.</text>
</comment>
<evidence type="ECO:0000313" key="2">
    <source>
        <dbReference type="Proteomes" id="UP000886885"/>
    </source>
</evidence>